<dbReference type="RefSeq" id="WP_021875818.1">
    <property type="nucleotide sequence ID" value="NZ_CP018624.1"/>
</dbReference>
<dbReference type="Proteomes" id="UP000775179">
    <property type="component" value="Unassembled WGS sequence"/>
</dbReference>
<dbReference type="GeneID" id="66301831"/>
<dbReference type="EMBL" id="JAIFTX010000002">
    <property type="protein sequence ID" value="MBX7289637.1"/>
    <property type="molecule type" value="Genomic_DNA"/>
</dbReference>
<proteinExistence type="predicted"/>
<dbReference type="KEGG" id="cchv:BTM20_08105"/>
<reference evidence="1 2" key="1">
    <citation type="submission" date="2021-08" db="EMBL/GenBank/DDBJ databases">
        <title>Genome sequence analysis of Clostridium chauvoei strains of European origin and evaluation of typing options for outbreak investigations.</title>
        <authorList>
            <person name="Abdel-Glil M."/>
            <person name="Thomas P."/>
            <person name="Seyboldt C."/>
        </authorList>
    </citation>
    <scope>NUCLEOTIDE SEQUENCE [LARGE SCALE GENOMIC DNA]</scope>
    <source>
        <strain evidence="1 2">S0260-09</strain>
    </source>
</reference>
<evidence type="ECO:0000313" key="2">
    <source>
        <dbReference type="Proteomes" id="UP000775179"/>
    </source>
</evidence>
<comment type="caution">
    <text evidence="1">The sequence shown here is derived from an EMBL/GenBank/DDBJ whole genome shotgun (WGS) entry which is preliminary data.</text>
</comment>
<name>A0ABD4RDS4_9CLOT</name>
<dbReference type="AlphaFoldDB" id="A0ABD4RDS4"/>
<sequence>MKNIVEIQGRECIYKGKTLKSKDELELIKILNKNLEIIIIGEPLLIKIYDFNKDDKNLEEFIEENLEKEFLVNSDMLFHYEYFKKNNLVYIYSIKRGLTVEKLSKDAKKLKVIPIQFLIKDLINRKFKKYKDIISITKFRDIYYLTSIKNKMIVDCDILDINKDINDILVSYGSNNLIVLDDDIKEKIDTSKFKLINFLKIGEIIDERIYKKQRLYTKEFFKKERRKVN</sequence>
<protein>
    <submittedName>
        <fullName evidence="1">Uncharacterized protein</fullName>
    </submittedName>
</protein>
<organism evidence="1 2">
    <name type="scientific">Clostridium chauvoei</name>
    <dbReference type="NCBI Taxonomy" id="46867"/>
    <lineage>
        <taxon>Bacteria</taxon>
        <taxon>Bacillati</taxon>
        <taxon>Bacillota</taxon>
        <taxon>Clostridia</taxon>
        <taxon>Eubacteriales</taxon>
        <taxon>Clostridiaceae</taxon>
        <taxon>Clostridium</taxon>
    </lineage>
</organism>
<gene>
    <name evidence="1" type="ORF">K4H94_01040</name>
</gene>
<evidence type="ECO:0000313" key="1">
    <source>
        <dbReference type="EMBL" id="MBX7289637.1"/>
    </source>
</evidence>
<accession>A0ABD4RDS4</accession>